<protein>
    <recommendedName>
        <fullName evidence="3">Terminase</fullName>
    </recommendedName>
</protein>
<dbReference type="Gene3D" id="3.40.50.300">
    <property type="entry name" value="P-loop containing nucleotide triphosphate hydrolases"/>
    <property type="match status" value="1"/>
</dbReference>
<name>A0A2V1IWU6_9BACT</name>
<dbReference type="AlphaFoldDB" id="A0A2V1IWU6"/>
<organism evidence="1 2">
    <name type="scientific">Paramuribaculum intestinale</name>
    <dbReference type="NCBI Taxonomy" id="2094151"/>
    <lineage>
        <taxon>Bacteria</taxon>
        <taxon>Pseudomonadati</taxon>
        <taxon>Bacteroidota</taxon>
        <taxon>Bacteroidia</taxon>
        <taxon>Bacteroidales</taxon>
        <taxon>Muribaculaceae</taxon>
        <taxon>Paramuribaculum</taxon>
    </lineage>
</organism>
<proteinExistence type="predicted"/>
<reference evidence="2" key="1">
    <citation type="submission" date="2018-02" db="EMBL/GenBank/DDBJ databases">
        <authorList>
            <person name="Clavel T."/>
            <person name="Strowig T."/>
        </authorList>
    </citation>
    <scope>NUCLEOTIDE SEQUENCE [LARGE SCALE GENOMIC DNA]</scope>
    <source>
        <strain evidence="2">DSM 100764</strain>
    </source>
</reference>
<sequence>MITDEEKDTIFSDPVALVAENERRKAACSGAYDPESGEGCCGERVELKRCFRRWLVPVEMMSDPRIKSCRRVVEIERLRAEYDFEFWAWRCVEISDKQTGRMMRMKLNRPQRKLLGVMEGQRRGGMPVRVILLKSRQWGGSTLTQIYYAWLQTVVAEGLNSLICAQVLNTSGTIRRMYDRLLRNYPRELCDDEEQWRRLKKGLVPSGDGSSSRIVSGRRATVTVGSSFGQDAVRGLDIRLAHLSEVAFWRDTDLMKPADFVRAICSGIALQPLTAVVIESTANGVGNYFHKEWLRAKDGSSDKAAVFVGWHEIEENVADAGDVGQIVSQMDEYERNLWRRGLTLEQIRWYQLKRREAPDHSKVMAEYPTDDTEAFINSGFGVFAPDLVERMRSTCHDPVAVGEVGGMALTGPDALRGVKFAADAKGCLKVWEWPARERHNSDRYVVTVDIGGRSAGADWSVIAVMDRGEADGSGPMRIAAQWRGHIDHDLLGWKAAAIAAYYNEALLVVESNTLETERAGSSTYILEQLSECYGHLYARTLRDTFNPQRERRLGFHTNRQTKGLVVESLIRAVREHEYLERDNMACDEMMTYTQLPGGGYAARDGCHDDVVMTRGMAVYVASTVRRSPEASCSYFRGR</sequence>
<dbReference type="Proteomes" id="UP000244925">
    <property type="component" value="Unassembled WGS sequence"/>
</dbReference>
<keyword evidence="2" id="KW-1185">Reference proteome</keyword>
<evidence type="ECO:0008006" key="3">
    <source>
        <dbReference type="Google" id="ProtNLM"/>
    </source>
</evidence>
<dbReference type="InterPro" id="IPR027417">
    <property type="entry name" value="P-loop_NTPase"/>
</dbReference>
<dbReference type="EMBL" id="PUBV01000019">
    <property type="protein sequence ID" value="PWB06799.1"/>
    <property type="molecule type" value="Genomic_DNA"/>
</dbReference>
<comment type="caution">
    <text evidence="1">The sequence shown here is derived from an EMBL/GenBank/DDBJ whole genome shotgun (WGS) entry which is preliminary data.</text>
</comment>
<evidence type="ECO:0000313" key="1">
    <source>
        <dbReference type="EMBL" id="PWB06799.1"/>
    </source>
</evidence>
<dbReference type="Gene3D" id="3.30.420.240">
    <property type="match status" value="1"/>
</dbReference>
<dbReference type="GeneID" id="93425705"/>
<evidence type="ECO:0000313" key="2">
    <source>
        <dbReference type="Proteomes" id="UP000244925"/>
    </source>
</evidence>
<gene>
    <name evidence="1" type="ORF">C5O25_09155</name>
</gene>
<accession>A0A2V1IWU6</accession>
<dbReference type="RefSeq" id="WP_107036440.1">
    <property type="nucleotide sequence ID" value="NZ_CAONGC010000011.1"/>
</dbReference>